<evidence type="ECO:0000313" key="2">
    <source>
        <dbReference type="EMBL" id="CAA0830665.1"/>
    </source>
</evidence>
<dbReference type="Proteomes" id="UP001153555">
    <property type="component" value="Unassembled WGS sequence"/>
</dbReference>
<keyword evidence="3" id="KW-1185">Reference proteome</keyword>
<comment type="caution">
    <text evidence="2">The sequence shown here is derived from an EMBL/GenBank/DDBJ whole genome shotgun (WGS) entry which is preliminary data.</text>
</comment>
<sequence length="343" mass="39971">MEYVDDRGNWRWDNFHGLFPSSVIMQIAGIAPPREQAGADRMIWVASHDGDFSTRTAYRALAPQPRDPDRVLWKLIWRTQVPQRVRSFLWLTAHDRLLTNKERFRRHLSASAEYEACGASESTLHVLRDCPCAKQMWHRLLPPCTAHAFFQQALRTWLRSNLSGSPRGPDKHWSSRFAFGIWCSWKWRNERTFENRLMGSEPGALEILRRTDSYVKAAVAYSRAEYEACGASESMLHVLRDCPCAKQMWHRLLPPCTAHAFLQQALRTWLQRNLSGSPRGPDKHWSSRFAFGILCSWKWRNERTFENRLMGSEAGALEILRRMDSYVKTVVAYSRAVSRKLMW</sequence>
<evidence type="ECO:0000313" key="3">
    <source>
        <dbReference type="Proteomes" id="UP001153555"/>
    </source>
</evidence>
<reference evidence="2" key="1">
    <citation type="submission" date="2019-12" db="EMBL/GenBank/DDBJ databases">
        <authorList>
            <person name="Scholes J."/>
        </authorList>
    </citation>
    <scope>NUCLEOTIDE SEQUENCE</scope>
</reference>
<dbReference type="OrthoDB" id="913477at2759"/>
<feature type="domain" description="Reverse transcriptase zinc-binding" evidence="1">
    <location>
        <begin position="52"/>
        <end position="137"/>
    </location>
</feature>
<evidence type="ECO:0000259" key="1">
    <source>
        <dbReference type="Pfam" id="PF13966"/>
    </source>
</evidence>
<dbReference type="GO" id="GO:0016740">
    <property type="term" value="F:transferase activity"/>
    <property type="evidence" value="ECO:0007669"/>
    <property type="project" value="UniProtKB-KW"/>
</dbReference>
<protein>
    <submittedName>
        <fullName evidence="2">Polynucleotidyl transferase- ribonuclease H-like superfamily protein</fullName>
    </submittedName>
</protein>
<proteinExistence type="predicted"/>
<keyword evidence="2" id="KW-0808">Transferase</keyword>
<organism evidence="2 3">
    <name type="scientific">Striga hermonthica</name>
    <name type="common">Purple witchweed</name>
    <name type="synonym">Buchnera hermonthica</name>
    <dbReference type="NCBI Taxonomy" id="68872"/>
    <lineage>
        <taxon>Eukaryota</taxon>
        <taxon>Viridiplantae</taxon>
        <taxon>Streptophyta</taxon>
        <taxon>Embryophyta</taxon>
        <taxon>Tracheophyta</taxon>
        <taxon>Spermatophyta</taxon>
        <taxon>Magnoliopsida</taxon>
        <taxon>eudicotyledons</taxon>
        <taxon>Gunneridae</taxon>
        <taxon>Pentapetalae</taxon>
        <taxon>asterids</taxon>
        <taxon>lamiids</taxon>
        <taxon>Lamiales</taxon>
        <taxon>Orobanchaceae</taxon>
        <taxon>Buchnereae</taxon>
        <taxon>Striga</taxon>
    </lineage>
</organism>
<dbReference type="InterPro" id="IPR026960">
    <property type="entry name" value="RVT-Znf"/>
</dbReference>
<accession>A0A9N7NGZ9</accession>
<dbReference type="AlphaFoldDB" id="A0A9N7NGZ9"/>
<gene>
    <name evidence="2" type="ORF">SHERM_26057</name>
</gene>
<name>A0A9N7NGZ9_STRHE</name>
<dbReference type="EMBL" id="CACSLK010027831">
    <property type="protein sequence ID" value="CAA0830665.1"/>
    <property type="molecule type" value="Genomic_DNA"/>
</dbReference>
<dbReference type="Pfam" id="PF13966">
    <property type="entry name" value="zf-RVT"/>
    <property type="match status" value="1"/>
</dbReference>